<evidence type="ECO:0000313" key="4">
    <source>
        <dbReference type="Proteomes" id="UP001565471"/>
    </source>
</evidence>
<organism evidence="3 4">
    <name type="scientific">Bradyrhizobium elkanii</name>
    <dbReference type="NCBI Taxonomy" id="29448"/>
    <lineage>
        <taxon>Bacteria</taxon>
        <taxon>Pseudomonadati</taxon>
        <taxon>Pseudomonadota</taxon>
        <taxon>Alphaproteobacteria</taxon>
        <taxon>Hyphomicrobiales</taxon>
        <taxon>Nitrobacteraceae</taxon>
        <taxon>Bradyrhizobium</taxon>
    </lineage>
</organism>
<dbReference type="Pfam" id="PF00857">
    <property type="entry name" value="Isochorismatase"/>
    <property type="match status" value="1"/>
</dbReference>
<keyword evidence="4" id="KW-1185">Reference proteome</keyword>
<dbReference type="SUPFAM" id="SSF52499">
    <property type="entry name" value="Isochorismatase-like hydrolases"/>
    <property type="match status" value="1"/>
</dbReference>
<dbReference type="PANTHER" id="PTHR43559:SF1">
    <property type="entry name" value="HYDROLASE"/>
    <property type="match status" value="1"/>
</dbReference>
<gene>
    <name evidence="3" type="ORF">ABIF29_007839</name>
</gene>
<dbReference type="PANTHER" id="PTHR43559">
    <property type="entry name" value="HYDROLASE YCAC-RELATED"/>
    <property type="match status" value="1"/>
</dbReference>
<name>A0ABV4FC33_BRAEL</name>
<dbReference type="InterPro" id="IPR000868">
    <property type="entry name" value="Isochorismatase-like_dom"/>
</dbReference>
<accession>A0ABV4FC33</accession>
<dbReference type="InterPro" id="IPR053152">
    <property type="entry name" value="Hydrolase_YcaC-like"/>
</dbReference>
<dbReference type="CDD" id="cd01012">
    <property type="entry name" value="YcaC_related"/>
    <property type="match status" value="1"/>
</dbReference>
<dbReference type="Gene3D" id="3.40.50.850">
    <property type="entry name" value="Isochorismatase-like"/>
    <property type="match status" value="1"/>
</dbReference>
<evidence type="ECO:0000256" key="1">
    <source>
        <dbReference type="SAM" id="MobiDB-lite"/>
    </source>
</evidence>
<comment type="caution">
    <text evidence="3">The sequence shown here is derived from an EMBL/GenBank/DDBJ whole genome shotgun (WGS) entry which is preliminary data.</text>
</comment>
<evidence type="ECO:0000259" key="2">
    <source>
        <dbReference type="Pfam" id="PF00857"/>
    </source>
</evidence>
<feature type="region of interest" description="Disordered" evidence="1">
    <location>
        <begin position="13"/>
        <end position="62"/>
    </location>
</feature>
<dbReference type="InterPro" id="IPR036380">
    <property type="entry name" value="Isochorismatase-like_sf"/>
</dbReference>
<proteinExistence type="predicted"/>
<evidence type="ECO:0000313" key="3">
    <source>
        <dbReference type="EMBL" id="MEY9321040.1"/>
    </source>
</evidence>
<dbReference type="Proteomes" id="UP001565471">
    <property type="component" value="Unassembled WGS sequence"/>
</dbReference>
<feature type="domain" description="Isochorismatase-like" evidence="2">
    <location>
        <begin position="87"/>
        <end position="238"/>
    </location>
</feature>
<protein>
    <submittedName>
        <fullName evidence="3">Nicotinamidase-related amidase</fullName>
    </submittedName>
</protein>
<sequence length="290" mass="31818">MAWMICAPFGHAGGLRPRPPTGGRQSVAAGRVIGPESKPRRNRPSVGRRSGGTMQPLAPSLSLDRRCRSQENFSMSKLDMLTPDNSAIALIDYQPAMFQGVQSHDRLVTVNNVQILAKAAKLFKIPTVLTTVARDSFSGPFMPEVTSLFPKHDVIDRTSMNSWLDANFRKAVAATGRKKFVLAGLWTEACVIFPTLDMLKEGYEIYIAADACGDLSLEAHNRAMERAIQAGAVPITSSQYAYELQQDWARSETYEGMMDIQRAHSPYGIQIRFSKWALGEHASEGGAKAG</sequence>
<reference evidence="3 4" key="1">
    <citation type="submission" date="2024-07" db="EMBL/GenBank/DDBJ databases">
        <title>Genomic Encyclopedia of Type Strains, Phase V (KMG-V): Genome sequencing to study the core and pangenomes of soil and plant-associated prokaryotes.</title>
        <authorList>
            <person name="Whitman W."/>
        </authorList>
    </citation>
    <scope>NUCLEOTIDE SEQUENCE [LARGE SCALE GENOMIC DNA]</scope>
    <source>
        <strain evidence="3 4">USDA 415</strain>
    </source>
</reference>
<dbReference type="EMBL" id="JBGBZA010000002">
    <property type="protein sequence ID" value="MEY9321040.1"/>
    <property type="molecule type" value="Genomic_DNA"/>
</dbReference>